<dbReference type="Gene3D" id="3.40.50.300">
    <property type="entry name" value="P-loop containing nucleotide triphosphate hydrolases"/>
    <property type="match status" value="1"/>
</dbReference>
<evidence type="ECO:0000313" key="6">
    <source>
        <dbReference type="Proteomes" id="UP000095192"/>
    </source>
</evidence>
<dbReference type="VEuPathDB" id="ToxoDB:cyc_04071"/>
<dbReference type="PROSITE" id="PS51417">
    <property type="entry name" value="ARF"/>
    <property type="match status" value="1"/>
</dbReference>
<evidence type="ECO:0000256" key="2">
    <source>
        <dbReference type="ARBA" id="ARBA00023134"/>
    </source>
</evidence>
<dbReference type="EMBL" id="JROU02000667">
    <property type="protein sequence ID" value="OEH78610.1"/>
    <property type="molecule type" value="Genomic_DNA"/>
</dbReference>
<sequence>MGAFNSCIAGTLRLCCAKRVHQIRVAGPAQAGKTSIIKWMKYKSFFKLAPTEGLEVDRIDYPDTALVMWDTRQHFEDMVRPHQLDIRCIIFVVDSSDPGRLRVANRSLDRLMRDLPNASILLVFATKQDRPGALSVAEIQHELSLHQLVDKECGVFACSAKTGEGIEEGISWLIRQLKQQDGGTCACESDQNLRSKPHLCCSTTVPQLLRVARRTRRSSEAFAGNGETVAEWPAAQPLLEFPSKVREHSDLRCHDRLRPLYKAATRHGHASESVAEFLFRYAPPDSRRFLSPGNAGSSKAKERGPPLRVNCTEKNHCIEWRPGVMGYRVQQGDGRDA</sequence>
<proteinExistence type="predicted"/>
<organism evidence="5 6">
    <name type="scientific">Cyclospora cayetanensis</name>
    <dbReference type="NCBI Taxonomy" id="88456"/>
    <lineage>
        <taxon>Eukaryota</taxon>
        <taxon>Sar</taxon>
        <taxon>Alveolata</taxon>
        <taxon>Apicomplexa</taxon>
        <taxon>Conoidasida</taxon>
        <taxon>Coccidia</taxon>
        <taxon>Eucoccidiorida</taxon>
        <taxon>Eimeriorina</taxon>
        <taxon>Eimeriidae</taxon>
        <taxon>Cyclospora</taxon>
    </lineage>
</organism>
<dbReference type="GO" id="GO:0046872">
    <property type="term" value="F:metal ion binding"/>
    <property type="evidence" value="ECO:0007669"/>
    <property type="project" value="UniProtKB-KW"/>
</dbReference>
<dbReference type="InterPro" id="IPR027417">
    <property type="entry name" value="P-loop_NTPase"/>
</dbReference>
<dbReference type="Proteomes" id="UP000095192">
    <property type="component" value="Unassembled WGS sequence"/>
</dbReference>
<feature type="binding site" evidence="3">
    <location>
        <begin position="27"/>
        <end position="34"/>
    </location>
    <ligand>
        <name>GTP</name>
        <dbReference type="ChEBI" id="CHEBI:37565"/>
    </ligand>
</feature>
<dbReference type="GO" id="GO:0003924">
    <property type="term" value="F:GTPase activity"/>
    <property type="evidence" value="ECO:0007669"/>
    <property type="project" value="InterPro"/>
</dbReference>
<feature type="binding site" evidence="4">
    <location>
        <position position="34"/>
    </location>
    <ligand>
        <name>Mg(2+)</name>
        <dbReference type="ChEBI" id="CHEBI:18420"/>
    </ligand>
</feature>
<dbReference type="VEuPathDB" id="ToxoDB:LOC34620657"/>
<dbReference type="Pfam" id="PF00025">
    <property type="entry name" value="Arf"/>
    <property type="match status" value="1"/>
</dbReference>
<evidence type="ECO:0000256" key="3">
    <source>
        <dbReference type="PIRSR" id="PIRSR606689-1"/>
    </source>
</evidence>
<dbReference type="SUPFAM" id="SSF52540">
    <property type="entry name" value="P-loop containing nucleoside triphosphate hydrolases"/>
    <property type="match status" value="1"/>
</dbReference>
<keyword evidence="6" id="KW-1185">Reference proteome</keyword>
<dbReference type="InParanoid" id="A0A1D3D579"/>
<dbReference type="InterPro" id="IPR006689">
    <property type="entry name" value="Small_GTPase_ARF/SAR"/>
</dbReference>
<dbReference type="PANTHER" id="PTHR11711">
    <property type="entry name" value="ADP RIBOSYLATION FACTOR-RELATED"/>
    <property type="match status" value="1"/>
</dbReference>
<accession>A0A1D3D579</accession>
<keyword evidence="1 3" id="KW-0547">Nucleotide-binding</keyword>
<evidence type="ECO:0000256" key="1">
    <source>
        <dbReference type="ARBA" id="ARBA00022741"/>
    </source>
</evidence>
<evidence type="ECO:0000256" key="4">
    <source>
        <dbReference type="PIRSR" id="PIRSR606689-2"/>
    </source>
</evidence>
<reference evidence="5 6" key="1">
    <citation type="journal article" date="2016" name="BMC Genomics">
        <title>Comparative genomics reveals Cyclospora cayetanensis possesses coccidia-like metabolism and invasion components but unique surface antigens.</title>
        <authorList>
            <person name="Liu S."/>
            <person name="Wang L."/>
            <person name="Zheng H."/>
            <person name="Xu Z."/>
            <person name="Roellig D.M."/>
            <person name="Li N."/>
            <person name="Frace M.A."/>
            <person name="Tang K."/>
            <person name="Arrowood M.J."/>
            <person name="Moss D.M."/>
            <person name="Zhang L."/>
            <person name="Feng Y."/>
            <person name="Xiao L."/>
        </authorList>
    </citation>
    <scope>NUCLEOTIDE SEQUENCE [LARGE SCALE GENOMIC DNA]</scope>
    <source>
        <strain evidence="5 6">CHN_HEN01</strain>
    </source>
</reference>
<feature type="binding site" evidence="4">
    <location>
        <position position="51"/>
    </location>
    <ligand>
        <name>Mg(2+)</name>
        <dbReference type="ChEBI" id="CHEBI:18420"/>
    </ligand>
</feature>
<dbReference type="InterPro" id="IPR024156">
    <property type="entry name" value="Small_GTPase_ARF"/>
</dbReference>
<dbReference type="SMART" id="SM00178">
    <property type="entry name" value="SAR"/>
    <property type="match status" value="1"/>
</dbReference>
<name>A0A1D3D579_9EIME</name>
<dbReference type="SMART" id="SM00177">
    <property type="entry name" value="ARF"/>
    <property type="match status" value="1"/>
</dbReference>
<dbReference type="GO" id="GO:0005525">
    <property type="term" value="F:GTP binding"/>
    <property type="evidence" value="ECO:0007669"/>
    <property type="project" value="UniProtKB-KW"/>
</dbReference>
<dbReference type="AlphaFoldDB" id="A0A1D3D579"/>
<keyword evidence="2 3" id="KW-0342">GTP-binding</keyword>
<keyword evidence="4" id="KW-0460">Magnesium</keyword>
<keyword evidence="4" id="KW-0479">Metal-binding</keyword>
<comment type="caution">
    <text evidence="5">The sequence shown here is derived from an EMBL/GenBank/DDBJ whole genome shotgun (WGS) entry which is preliminary data.</text>
</comment>
<protein>
    <submittedName>
        <fullName evidence="5">ADP-ribosylation factor-like protein</fullName>
    </submittedName>
</protein>
<gene>
    <name evidence="5" type="ORF">cyc_04071</name>
</gene>
<evidence type="ECO:0000313" key="5">
    <source>
        <dbReference type="EMBL" id="OEH78610.1"/>
    </source>
</evidence>